<comment type="caution">
    <text evidence="1">The sequence shown here is derived from an EMBL/GenBank/DDBJ whole genome shotgun (WGS) entry which is preliminary data.</text>
</comment>
<evidence type="ECO:0000313" key="1">
    <source>
        <dbReference type="EMBL" id="KAJ8391253.1"/>
    </source>
</evidence>
<evidence type="ECO:0000313" key="2">
    <source>
        <dbReference type="Proteomes" id="UP001221898"/>
    </source>
</evidence>
<sequence length="176" mass="18466">MGVFIKGYIMVVSVEQTLQEKQQITYFHFTLLRRARGTRMGSKAIIHYDEEPDFSAEDPYAGIGTYGTSNGNGFTAEAGLLKAKQSNGNSEIGATLATAKLGSEFSLHKVSAMADVEVISVSAKAGPVDAKLGLGAKTGASIGADGVEVKVLGTGFTFGKRISVSVFGSEIGFSWS</sequence>
<dbReference type="Proteomes" id="UP001221898">
    <property type="component" value="Unassembled WGS sequence"/>
</dbReference>
<protein>
    <submittedName>
        <fullName evidence="1">Uncharacterized protein</fullName>
    </submittedName>
</protein>
<name>A0AAD7RVT3_9TELE</name>
<keyword evidence="2" id="KW-1185">Reference proteome</keyword>
<dbReference type="AlphaFoldDB" id="A0AAD7RVT3"/>
<proteinExistence type="predicted"/>
<gene>
    <name evidence="1" type="ORF">AAFF_G00095200</name>
</gene>
<reference evidence="1" key="1">
    <citation type="journal article" date="2023" name="Science">
        <title>Genome structures resolve the early diversification of teleost fishes.</title>
        <authorList>
            <person name="Parey E."/>
            <person name="Louis A."/>
            <person name="Montfort J."/>
            <person name="Bouchez O."/>
            <person name="Roques C."/>
            <person name="Iampietro C."/>
            <person name="Lluch J."/>
            <person name="Castinel A."/>
            <person name="Donnadieu C."/>
            <person name="Desvignes T."/>
            <person name="Floi Bucao C."/>
            <person name="Jouanno E."/>
            <person name="Wen M."/>
            <person name="Mejri S."/>
            <person name="Dirks R."/>
            <person name="Jansen H."/>
            <person name="Henkel C."/>
            <person name="Chen W.J."/>
            <person name="Zahm M."/>
            <person name="Cabau C."/>
            <person name="Klopp C."/>
            <person name="Thompson A.W."/>
            <person name="Robinson-Rechavi M."/>
            <person name="Braasch I."/>
            <person name="Lecointre G."/>
            <person name="Bobe J."/>
            <person name="Postlethwait J.H."/>
            <person name="Berthelot C."/>
            <person name="Roest Crollius H."/>
            <person name="Guiguen Y."/>
        </authorList>
    </citation>
    <scope>NUCLEOTIDE SEQUENCE</scope>
    <source>
        <strain evidence="1">NC1722</strain>
    </source>
</reference>
<dbReference type="EMBL" id="JAINUG010000160">
    <property type="protein sequence ID" value="KAJ8391253.1"/>
    <property type="molecule type" value="Genomic_DNA"/>
</dbReference>
<accession>A0AAD7RVT3</accession>
<organism evidence="1 2">
    <name type="scientific">Aldrovandia affinis</name>
    <dbReference type="NCBI Taxonomy" id="143900"/>
    <lineage>
        <taxon>Eukaryota</taxon>
        <taxon>Metazoa</taxon>
        <taxon>Chordata</taxon>
        <taxon>Craniata</taxon>
        <taxon>Vertebrata</taxon>
        <taxon>Euteleostomi</taxon>
        <taxon>Actinopterygii</taxon>
        <taxon>Neopterygii</taxon>
        <taxon>Teleostei</taxon>
        <taxon>Notacanthiformes</taxon>
        <taxon>Halosauridae</taxon>
        <taxon>Aldrovandia</taxon>
    </lineage>
</organism>